<dbReference type="PRINTS" id="PR00507">
    <property type="entry name" value="N12N6MTFRASE"/>
</dbReference>
<dbReference type="GO" id="GO:0009007">
    <property type="term" value="F:site-specific DNA-methyltransferase (adenine-specific) activity"/>
    <property type="evidence" value="ECO:0007669"/>
    <property type="project" value="UniProtKB-EC"/>
</dbReference>
<dbReference type="Pfam" id="PF12161">
    <property type="entry name" value="HsdM_N"/>
    <property type="match status" value="1"/>
</dbReference>
<dbReference type="OrthoDB" id="9761012at2"/>
<dbReference type="InterPro" id="IPR029063">
    <property type="entry name" value="SAM-dependent_MTases_sf"/>
</dbReference>
<name>A0A4Q1B144_9BACT</name>
<dbReference type="RefSeq" id="WP_129060151.1">
    <property type="nucleotide sequence ID" value="NZ_NXIE01000001.1"/>
</dbReference>
<evidence type="ECO:0000256" key="2">
    <source>
        <dbReference type="ARBA" id="ARBA00011900"/>
    </source>
</evidence>
<dbReference type="GO" id="GO:0032259">
    <property type="term" value="P:methylation"/>
    <property type="evidence" value="ECO:0007669"/>
    <property type="project" value="UniProtKB-KW"/>
</dbReference>
<dbReference type="InterPro" id="IPR022749">
    <property type="entry name" value="D12N6_MeTrfase_N"/>
</dbReference>
<dbReference type="Gene3D" id="1.20.1260.30">
    <property type="match status" value="1"/>
</dbReference>
<dbReference type="SUPFAM" id="SSF53335">
    <property type="entry name" value="S-adenosyl-L-methionine-dependent methyltransferases"/>
    <property type="match status" value="1"/>
</dbReference>
<evidence type="ECO:0000259" key="8">
    <source>
        <dbReference type="Pfam" id="PF02384"/>
    </source>
</evidence>
<dbReference type="GO" id="GO:0009307">
    <property type="term" value="P:DNA restriction-modification system"/>
    <property type="evidence" value="ECO:0007669"/>
    <property type="project" value="UniProtKB-KW"/>
</dbReference>
<evidence type="ECO:0000259" key="9">
    <source>
        <dbReference type="Pfam" id="PF12161"/>
    </source>
</evidence>
<dbReference type="PANTHER" id="PTHR42998">
    <property type="entry name" value="TYPE I RESTRICTION ENZYME HINDVIIP M PROTEIN-RELATED"/>
    <property type="match status" value="1"/>
</dbReference>
<evidence type="ECO:0000256" key="6">
    <source>
        <dbReference type="ARBA" id="ARBA00022747"/>
    </source>
</evidence>
<evidence type="ECO:0000256" key="7">
    <source>
        <dbReference type="ARBA" id="ARBA00047942"/>
    </source>
</evidence>
<evidence type="ECO:0000256" key="1">
    <source>
        <dbReference type="ARBA" id="ARBA00006594"/>
    </source>
</evidence>
<dbReference type="InterPro" id="IPR003356">
    <property type="entry name" value="DNA_methylase_A-5"/>
</dbReference>
<dbReference type="Gene3D" id="3.40.50.150">
    <property type="entry name" value="Vaccinia Virus protein VP39"/>
    <property type="match status" value="1"/>
</dbReference>
<keyword evidence="3 10" id="KW-0489">Methyltransferase</keyword>
<dbReference type="InterPro" id="IPR038333">
    <property type="entry name" value="T1MK-like_N_sf"/>
</dbReference>
<dbReference type="PANTHER" id="PTHR42998:SF1">
    <property type="entry name" value="TYPE I RESTRICTION ENZYME HINDI METHYLASE SUBUNIT"/>
    <property type="match status" value="1"/>
</dbReference>
<reference evidence="10 11" key="1">
    <citation type="submission" date="2017-09" db="EMBL/GenBank/DDBJ databases">
        <title>Genomics of the genus Arcobacter.</title>
        <authorList>
            <person name="Perez-Cataluna A."/>
            <person name="Figueras M.J."/>
            <person name="Salas-Masso N."/>
        </authorList>
    </citation>
    <scope>NUCLEOTIDE SEQUENCE [LARGE SCALE GENOMIC DNA]</scope>
    <source>
        <strain evidence="10 11">F156-34</strain>
    </source>
</reference>
<dbReference type="EC" id="2.1.1.72" evidence="2"/>
<accession>A0A4Q1B144</accession>
<dbReference type="GO" id="GO:0003677">
    <property type="term" value="F:DNA binding"/>
    <property type="evidence" value="ECO:0007669"/>
    <property type="project" value="InterPro"/>
</dbReference>
<comment type="similarity">
    <text evidence="1">Belongs to the N(4)/N(6)-methyltransferase family.</text>
</comment>
<dbReference type="Proteomes" id="UP000289718">
    <property type="component" value="Unassembled WGS sequence"/>
</dbReference>
<comment type="caution">
    <text evidence="10">The sequence shown here is derived from an EMBL/GenBank/DDBJ whole genome shotgun (WGS) entry which is preliminary data.</text>
</comment>
<dbReference type="InterPro" id="IPR052916">
    <property type="entry name" value="Type-I_RE_MTase_Subunit"/>
</dbReference>
<keyword evidence="4 10" id="KW-0808">Transferase</keyword>
<dbReference type="GO" id="GO:0008170">
    <property type="term" value="F:N-methyltransferase activity"/>
    <property type="evidence" value="ECO:0007669"/>
    <property type="project" value="InterPro"/>
</dbReference>
<dbReference type="AlphaFoldDB" id="A0A4Q1B144"/>
<gene>
    <name evidence="10" type="ORF">CP965_00910</name>
</gene>
<keyword evidence="5" id="KW-0949">S-adenosyl-L-methionine</keyword>
<keyword evidence="6" id="KW-0680">Restriction system</keyword>
<organism evidence="10 11">
    <name type="scientific">Halarcobacter mediterraneus</name>
    <dbReference type="NCBI Taxonomy" id="2023153"/>
    <lineage>
        <taxon>Bacteria</taxon>
        <taxon>Pseudomonadati</taxon>
        <taxon>Campylobacterota</taxon>
        <taxon>Epsilonproteobacteria</taxon>
        <taxon>Campylobacterales</taxon>
        <taxon>Arcobacteraceae</taxon>
        <taxon>Halarcobacter</taxon>
    </lineage>
</organism>
<evidence type="ECO:0000313" key="10">
    <source>
        <dbReference type="EMBL" id="RXK14041.1"/>
    </source>
</evidence>
<sequence>MAKAKAVKKQKSMEETLWDSANKLRGTVESSEYKHIVLGLIFLKFVSDTFEERKEQLISEGKEAFLDMVEFYTMENVFYLPKNSRWSYIKQNAKQDDIALKIDTALSTIEKNNPSLKGALPDNYFSRLGLDVSKLAALIDTINNINTIEDKGHDIVGRVYEYFLSNFAIAEGKGKGEFYTPKSIVNLIANMIEPYKGKIYDPACGSGGMFVQSIKFIEAHKGNKKDISIYGQEYTATTYKLAKMNLAIRGISANLGDVPADTFAKDQHKDLKADFIMANPPFNQKDWRGTNELLDDPRWSGYEVPPTSNANYGWILNMVSKLSQNGVAGFVLANGALSGGGDEYEIRKQLIENDLVESIVILPRNLFYTTDISVTLWILNANKKKREFEQNGVNKIHRDRTNEILFMDLRQKGVPFEKKFTQFDEETINEISTTYHTWQSDKDSYENIAEYCYSASKDEVEKKDYSLVPSKYIEFVNRDENIDFDTKMTNLQSEFMQLLKNEEQSKQELLTVFKELGYEIKL</sequence>
<protein>
    <recommendedName>
        <fullName evidence="2">site-specific DNA-methyltransferase (adenine-specific)</fullName>
        <ecNumber evidence="2">2.1.1.72</ecNumber>
    </recommendedName>
</protein>
<feature type="domain" description="DNA methylase adenine-specific" evidence="8">
    <location>
        <begin position="153"/>
        <end position="477"/>
    </location>
</feature>
<evidence type="ECO:0000313" key="11">
    <source>
        <dbReference type="Proteomes" id="UP000289718"/>
    </source>
</evidence>
<proteinExistence type="inferred from homology"/>
<evidence type="ECO:0000256" key="4">
    <source>
        <dbReference type="ARBA" id="ARBA00022679"/>
    </source>
</evidence>
<evidence type="ECO:0000256" key="5">
    <source>
        <dbReference type="ARBA" id="ARBA00022691"/>
    </source>
</evidence>
<feature type="domain" description="N6 adenine-specific DNA methyltransferase N-terminal" evidence="9">
    <location>
        <begin position="14"/>
        <end position="141"/>
    </location>
</feature>
<evidence type="ECO:0000256" key="3">
    <source>
        <dbReference type="ARBA" id="ARBA00022603"/>
    </source>
</evidence>
<keyword evidence="11" id="KW-1185">Reference proteome</keyword>
<dbReference type="EMBL" id="NXIE01000001">
    <property type="protein sequence ID" value="RXK14041.1"/>
    <property type="molecule type" value="Genomic_DNA"/>
</dbReference>
<dbReference type="Pfam" id="PF02384">
    <property type="entry name" value="N6_Mtase"/>
    <property type="match status" value="1"/>
</dbReference>
<comment type="catalytic activity">
    <reaction evidence="7">
        <text>a 2'-deoxyadenosine in DNA + S-adenosyl-L-methionine = an N(6)-methyl-2'-deoxyadenosine in DNA + S-adenosyl-L-homocysteine + H(+)</text>
        <dbReference type="Rhea" id="RHEA:15197"/>
        <dbReference type="Rhea" id="RHEA-COMP:12418"/>
        <dbReference type="Rhea" id="RHEA-COMP:12419"/>
        <dbReference type="ChEBI" id="CHEBI:15378"/>
        <dbReference type="ChEBI" id="CHEBI:57856"/>
        <dbReference type="ChEBI" id="CHEBI:59789"/>
        <dbReference type="ChEBI" id="CHEBI:90615"/>
        <dbReference type="ChEBI" id="CHEBI:90616"/>
        <dbReference type="EC" id="2.1.1.72"/>
    </reaction>
</comment>